<protein>
    <recommendedName>
        <fullName evidence="4">Transposase</fullName>
    </recommendedName>
</protein>
<organism evidence="2 3">
    <name type="scientific">Streptomyces europaeiscabiei</name>
    <dbReference type="NCBI Taxonomy" id="146819"/>
    <lineage>
        <taxon>Bacteria</taxon>
        <taxon>Bacillati</taxon>
        <taxon>Actinomycetota</taxon>
        <taxon>Actinomycetes</taxon>
        <taxon>Kitasatosporales</taxon>
        <taxon>Streptomycetaceae</taxon>
        <taxon>Streptomyces</taxon>
    </lineage>
</organism>
<proteinExistence type="predicted"/>
<dbReference type="PANTHER" id="PTHR30173">
    <property type="entry name" value="SIGMA 19 FACTOR"/>
    <property type="match status" value="1"/>
</dbReference>
<evidence type="ECO:0008006" key="4">
    <source>
        <dbReference type="Google" id="ProtNLM"/>
    </source>
</evidence>
<dbReference type="SUPFAM" id="SSF54427">
    <property type="entry name" value="NTF2-like"/>
    <property type="match status" value="1"/>
</dbReference>
<comment type="caution">
    <text evidence="2">The sequence shown here is derived from an EMBL/GenBank/DDBJ whole genome shotgun (WGS) entry which is preliminary data.</text>
</comment>
<evidence type="ECO:0000313" key="2">
    <source>
        <dbReference type="EMBL" id="MDX3704420.1"/>
    </source>
</evidence>
<dbReference type="EMBL" id="JARAYU010000014">
    <property type="protein sequence ID" value="MDX3704420.1"/>
    <property type="molecule type" value="Genomic_DNA"/>
</dbReference>
<name>A0ABU4NSC7_9ACTN</name>
<feature type="region of interest" description="Disordered" evidence="1">
    <location>
        <begin position="123"/>
        <end position="150"/>
    </location>
</feature>
<evidence type="ECO:0000256" key="1">
    <source>
        <dbReference type="SAM" id="MobiDB-lite"/>
    </source>
</evidence>
<dbReference type="RefSeq" id="WP_234361246.1">
    <property type="nucleotide sequence ID" value="NZ_JARAUR010000339.1"/>
</dbReference>
<evidence type="ECO:0000313" key="3">
    <source>
        <dbReference type="Proteomes" id="UP001271274"/>
    </source>
</evidence>
<dbReference type="InterPro" id="IPR052704">
    <property type="entry name" value="ECF_Sigma-70_Domain"/>
</dbReference>
<dbReference type="Gene3D" id="3.10.450.50">
    <property type="match status" value="1"/>
</dbReference>
<dbReference type="InterPro" id="IPR032710">
    <property type="entry name" value="NTF2-like_dom_sf"/>
</dbReference>
<reference evidence="2 3" key="1">
    <citation type="journal article" date="2023" name="Microb. Genom.">
        <title>Mesoterricola silvestris gen. nov., sp. nov., Mesoterricola sediminis sp. nov., Geothrix oryzae sp. nov., Geothrix edaphica sp. nov., Geothrix rubra sp. nov., and Geothrix limicola sp. nov., six novel members of Acidobacteriota isolated from soils.</title>
        <authorList>
            <person name="Weisberg A.J."/>
            <person name="Pearce E."/>
            <person name="Kramer C.G."/>
            <person name="Chang J.H."/>
            <person name="Clarke C.R."/>
        </authorList>
    </citation>
    <scope>NUCLEOTIDE SEQUENCE [LARGE SCALE GENOMIC DNA]</scope>
    <source>
        <strain evidence="2 3">ID09-01A</strain>
    </source>
</reference>
<gene>
    <name evidence="2" type="ORF">PV662_32645</name>
</gene>
<accession>A0ABU4NSC7</accession>
<keyword evidence="3" id="KW-1185">Reference proteome</keyword>
<sequence>MYVLREAFAYGYREIAAVLDLTEANCRHPHRRAAGRVAVPEARFEPAPQRRAGLVESFLPAAQHGDMAGPEKILAEDVTWWSDGGGDGVSAARRPVEGREKVLRLVAGGRERFAGGLDFSVTEVNGSPRWSPGPGTRSWAPRPSPSGAVS</sequence>
<dbReference type="Proteomes" id="UP001271274">
    <property type="component" value="Unassembled WGS sequence"/>
</dbReference>
<dbReference type="PANTHER" id="PTHR30173:SF36">
    <property type="entry name" value="ECF RNA POLYMERASE SIGMA FACTOR SIGJ"/>
    <property type="match status" value="1"/>
</dbReference>